<feature type="region of interest" description="Disordered" evidence="6">
    <location>
        <begin position="631"/>
        <end position="750"/>
    </location>
</feature>
<keyword evidence="7" id="KW-0812">Transmembrane</keyword>
<feature type="compositionally biased region" description="Basic and acidic residues" evidence="6">
    <location>
        <begin position="738"/>
        <end position="750"/>
    </location>
</feature>
<evidence type="ECO:0000256" key="5">
    <source>
        <dbReference type="ARBA" id="ARBA00022777"/>
    </source>
</evidence>
<feature type="compositionally biased region" description="Pro residues" evidence="6">
    <location>
        <begin position="667"/>
        <end position="678"/>
    </location>
</feature>
<evidence type="ECO:0000259" key="8">
    <source>
        <dbReference type="SMART" id="SM00387"/>
    </source>
</evidence>
<evidence type="ECO:0000313" key="10">
    <source>
        <dbReference type="Proteomes" id="UP001589568"/>
    </source>
</evidence>
<dbReference type="EC" id="2.7.13.3" evidence="2"/>
<dbReference type="InterPro" id="IPR036890">
    <property type="entry name" value="HATPase_C_sf"/>
</dbReference>
<reference evidence="9 10" key="1">
    <citation type="submission" date="2024-09" db="EMBL/GenBank/DDBJ databases">
        <authorList>
            <person name="Sun Q."/>
            <person name="Mori K."/>
        </authorList>
    </citation>
    <scope>NUCLEOTIDE SEQUENCE [LARGE SCALE GENOMIC DNA]</scope>
    <source>
        <strain evidence="9 10">JCM 3324</strain>
    </source>
</reference>
<dbReference type="PANTHER" id="PTHR45436">
    <property type="entry name" value="SENSOR HISTIDINE KINASE YKOH"/>
    <property type="match status" value="1"/>
</dbReference>
<evidence type="ECO:0000256" key="4">
    <source>
        <dbReference type="ARBA" id="ARBA00022679"/>
    </source>
</evidence>
<feature type="compositionally biased region" description="Basic and acidic residues" evidence="6">
    <location>
        <begin position="716"/>
        <end position="725"/>
    </location>
</feature>
<dbReference type="InterPro" id="IPR003594">
    <property type="entry name" value="HATPase_dom"/>
</dbReference>
<evidence type="ECO:0000256" key="2">
    <source>
        <dbReference type="ARBA" id="ARBA00012438"/>
    </source>
</evidence>
<dbReference type="Pfam" id="PF02518">
    <property type="entry name" value="HATPase_c"/>
    <property type="match status" value="1"/>
</dbReference>
<accession>A0ABV5NYV1</accession>
<dbReference type="Proteomes" id="UP001589568">
    <property type="component" value="Unassembled WGS sequence"/>
</dbReference>
<keyword evidence="10" id="KW-1185">Reference proteome</keyword>
<dbReference type="InterPro" id="IPR013587">
    <property type="entry name" value="Nitrate/nitrite_sensing"/>
</dbReference>
<dbReference type="SMART" id="SM00387">
    <property type="entry name" value="HATPase_c"/>
    <property type="match status" value="1"/>
</dbReference>
<evidence type="ECO:0000313" key="9">
    <source>
        <dbReference type="EMBL" id="MFB9474879.1"/>
    </source>
</evidence>
<proteinExistence type="predicted"/>
<organism evidence="9 10">
    <name type="scientific">Nonomuraea salmonea</name>
    <dbReference type="NCBI Taxonomy" id="46181"/>
    <lineage>
        <taxon>Bacteria</taxon>
        <taxon>Bacillati</taxon>
        <taxon>Actinomycetota</taxon>
        <taxon>Actinomycetes</taxon>
        <taxon>Streptosporangiales</taxon>
        <taxon>Streptosporangiaceae</taxon>
        <taxon>Nonomuraea</taxon>
    </lineage>
</organism>
<dbReference type="PANTHER" id="PTHR45436:SF5">
    <property type="entry name" value="SENSOR HISTIDINE KINASE TRCS"/>
    <property type="match status" value="1"/>
</dbReference>
<feature type="compositionally biased region" description="Low complexity" evidence="6">
    <location>
        <begin position="702"/>
        <end position="715"/>
    </location>
</feature>
<gene>
    <name evidence="9" type="ORF">ACFFR3_35750</name>
</gene>
<keyword evidence="7" id="KW-0472">Membrane</keyword>
<dbReference type="InterPro" id="IPR050428">
    <property type="entry name" value="TCS_sensor_his_kinase"/>
</dbReference>
<name>A0ABV5NYV1_9ACTN</name>
<feature type="domain" description="Histidine kinase/HSP90-like ATPase" evidence="8">
    <location>
        <begin position="509"/>
        <end position="619"/>
    </location>
</feature>
<dbReference type="RefSeq" id="WP_364368302.1">
    <property type="nucleotide sequence ID" value="NZ_JBHMCF010000040.1"/>
</dbReference>
<evidence type="ECO:0000256" key="3">
    <source>
        <dbReference type="ARBA" id="ARBA00022553"/>
    </source>
</evidence>
<keyword evidence="4" id="KW-0808">Transferase</keyword>
<dbReference type="SUPFAM" id="SSF55874">
    <property type="entry name" value="ATPase domain of HSP90 chaperone/DNA topoisomerase II/histidine kinase"/>
    <property type="match status" value="1"/>
</dbReference>
<keyword evidence="3" id="KW-0597">Phosphoprotein</keyword>
<sequence>MASGRSIRFKISTLLVIPLVSLVALWGFAASTTSGEALNLLKVETIWTGVINNADRLVSELQTERLASAERLAGTGGDEDTIAQARAKVDEAGKLLRQAAMSEDTQSALTQDMKTQLGTVFETIDRLPEIRRKLDERRLTSSTLVTEYARISDEIHLLYSRLTVSTDLQLALQAQGLIAADQARELLSRENALVIASKGKASMMDVHILAGIDGARTYEFPKALANLDTELRAPFEKLYYSSRYVTMENLLEAYINGQPMDLDLWRGISEQVQREYREAISRTGDKLLSRMEPAGVAVVTRAAVAGALGLIAVVFSIVISVKVGRRLTRELGALRRTALDLAEIRLPDVVTKLRKGDQVDIATEAPPITVSEKATSEVRDLAAAFDSVQSTAVDAAVEQARMREGVAEALRNLARRSQSLLQRQLRLLDDMQRQTEEPEALERLFRLDHLTTRMRRHAEGLVLLSGGAAGRRWRGVIPMEDVLSGAAAQVEEYTRVRVYPMPECGLSGAAVADLMHLFAELIENATTFSSPNNEVSVHGEMVGRGFAVEIEDRGLGMDEATRRAINARLASPPEFDPAQTERLGFAVVGMLAARHGVKVTLKQSPYGGTTAIVLVPATLVEPMTQPQHPEFEPVAVSVVRTDTTGPGELPRRVRTSKRNGGAMLPKQAPPQDDPPPRQLPRRERATARPQRLRQAPEPGTTQGQALGPAQGPAPAVEERSPEEARALLSSLQSGWQRGRQESEQDGGSRS</sequence>
<keyword evidence="7" id="KW-1133">Transmembrane helix</keyword>
<feature type="transmembrane region" description="Helical" evidence="7">
    <location>
        <begin position="298"/>
        <end position="321"/>
    </location>
</feature>
<comment type="caution">
    <text evidence="9">The sequence shown here is derived from an EMBL/GenBank/DDBJ whole genome shotgun (WGS) entry which is preliminary data.</text>
</comment>
<evidence type="ECO:0000256" key="1">
    <source>
        <dbReference type="ARBA" id="ARBA00000085"/>
    </source>
</evidence>
<evidence type="ECO:0000256" key="7">
    <source>
        <dbReference type="SAM" id="Phobius"/>
    </source>
</evidence>
<dbReference type="Pfam" id="PF08376">
    <property type="entry name" value="NIT"/>
    <property type="match status" value="1"/>
</dbReference>
<evidence type="ECO:0000256" key="6">
    <source>
        <dbReference type="SAM" id="MobiDB-lite"/>
    </source>
</evidence>
<protein>
    <recommendedName>
        <fullName evidence="2">histidine kinase</fullName>
        <ecNumber evidence="2">2.7.13.3</ecNumber>
    </recommendedName>
</protein>
<dbReference type="Gene3D" id="3.30.565.10">
    <property type="entry name" value="Histidine kinase-like ATPase, C-terminal domain"/>
    <property type="match status" value="1"/>
</dbReference>
<comment type="catalytic activity">
    <reaction evidence="1">
        <text>ATP + protein L-histidine = ADP + protein N-phospho-L-histidine.</text>
        <dbReference type="EC" id="2.7.13.3"/>
    </reaction>
</comment>
<dbReference type="EMBL" id="JBHMCF010000040">
    <property type="protein sequence ID" value="MFB9474879.1"/>
    <property type="molecule type" value="Genomic_DNA"/>
</dbReference>
<keyword evidence="5" id="KW-0418">Kinase</keyword>